<dbReference type="AlphaFoldDB" id="A0AAF0KGA2"/>
<keyword evidence="3 5" id="KW-1133">Transmembrane helix</keyword>
<name>A0AAF0KGA2_AGRTU</name>
<dbReference type="Proteomes" id="UP000305410">
    <property type="component" value="Chromosome Linear"/>
</dbReference>
<evidence type="ECO:0000256" key="3">
    <source>
        <dbReference type="ARBA" id="ARBA00022989"/>
    </source>
</evidence>
<keyword evidence="2 5" id="KW-0812">Transmembrane</keyword>
<reference evidence="6" key="1">
    <citation type="submission" date="2019-04" db="EMBL/GenBank/DDBJ databases">
        <authorList>
            <person name="Chiang H.-Y."/>
            <person name="Huang Y.-Y."/>
            <person name="Chou L."/>
            <person name="Lai E.-M."/>
            <person name="Kuo C.-H."/>
        </authorList>
    </citation>
    <scope>NUCLEOTIDE SEQUENCE</scope>
    <source>
        <strain evidence="6">CFBP5506</strain>
    </source>
</reference>
<reference evidence="6" key="2">
    <citation type="submission" date="2023-04" db="EMBL/GenBank/DDBJ databases">
        <title>Complete genome sequence of Agrobacterium salinitolerans CFBP5506.</title>
        <authorList>
            <person name="Yen H.-C."/>
            <person name="Yan X.-H."/>
            <person name="Lai E.-M."/>
            <person name="Kuo C.-H."/>
        </authorList>
    </citation>
    <scope>NUCLEOTIDE SEQUENCE</scope>
    <source>
        <strain evidence="6">CFBP5506</strain>
    </source>
</reference>
<dbReference type="Pfam" id="PF07869">
    <property type="entry name" value="DUF1656"/>
    <property type="match status" value="1"/>
</dbReference>
<organism evidence="6 7">
    <name type="scientific">Agrobacterium tumefaciens</name>
    <dbReference type="NCBI Taxonomy" id="358"/>
    <lineage>
        <taxon>Bacteria</taxon>
        <taxon>Pseudomonadati</taxon>
        <taxon>Pseudomonadota</taxon>
        <taxon>Alphaproteobacteria</taxon>
        <taxon>Hyphomicrobiales</taxon>
        <taxon>Rhizobiaceae</taxon>
        <taxon>Rhizobium/Agrobacterium group</taxon>
        <taxon>Agrobacterium</taxon>
        <taxon>Agrobacterium tumefaciens complex</taxon>
    </lineage>
</organism>
<keyword evidence="1" id="KW-1003">Cell membrane</keyword>
<evidence type="ECO:0000256" key="1">
    <source>
        <dbReference type="ARBA" id="ARBA00022475"/>
    </source>
</evidence>
<evidence type="ECO:0000313" key="7">
    <source>
        <dbReference type="Proteomes" id="UP000305410"/>
    </source>
</evidence>
<evidence type="ECO:0000256" key="5">
    <source>
        <dbReference type="SAM" id="Phobius"/>
    </source>
</evidence>
<proteinExistence type="predicted"/>
<protein>
    <submittedName>
        <fullName evidence="6">DUF1656 domain-containing protein</fullName>
    </submittedName>
</protein>
<evidence type="ECO:0000256" key="2">
    <source>
        <dbReference type="ARBA" id="ARBA00022692"/>
    </source>
</evidence>
<sequence length="67" mass="7459">MMGELDLYGVFLPSSTALALFAYVGLRVLASLLGKIGFYQAVWHRSLFNFALYITLFGGFSAAIDWF</sequence>
<evidence type="ECO:0000256" key="4">
    <source>
        <dbReference type="ARBA" id="ARBA00023136"/>
    </source>
</evidence>
<feature type="transmembrane region" description="Helical" evidence="5">
    <location>
        <begin position="12"/>
        <end position="34"/>
    </location>
</feature>
<dbReference type="InterPro" id="IPR012451">
    <property type="entry name" value="DUF1656"/>
</dbReference>
<dbReference type="EMBL" id="CP122963">
    <property type="protein sequence ID" value="WGM61406.1"/>
    <property type="molecule type" value="Genomic_DNA"/>
</dbReference>
<keyword evidence="4 5" id="KW-0472">Membrane</keyword>
<gene>
    <name evidence="6" type="ORF">CFBP5506_17350</name>
</gene>
<accession>A0AAF0KGA2</accession>
<evidence type="ECO:0000313" key="6">
    <source>
        <dbReference type="EMBL" id="WGM61406.1"/>
    </source>
</evidence>
<feature type="transmembrane region" description="Helical" evidence="5">
    <location>
        <begin position="46"/>
        <end position="64"/>
    </location>
</feature>